<evidence type="ECO:0000256" key="1">
    <source>
        <dbReference type="ARBA" id="ARBA00022723"/>
    </source>
</evidence>
<keyword evidence="4" id="KW-0238">DNA-binding</keyword>
<keyword evidence="5" id="KW-0804">Transcription</keyword>
<evidence type="ECO:0000256" key="5">
    <source>
        <dbReference type="ARBA" id="ARBA00023163"/>
    </source>
</evidence>
<sequence length="464" mass="52043">MELVPAIKPKPKPAGGVQPPPGPSSSQVSASKPRAPQSTTDTRILGKPNYILSLFKDQTQWDFFSTYLWSNEQGNSLPHNTLAAITPQIAHHDTMVRELCCALGGAVNAFTQPTVDTVAADKAHTQSLVYYTRTVQAVATASSTLRALRSVAHVALIFMAYDILRGDIEAAAVHLNHASRLLEAYLAKRSAQDGVSLSDLVFDDYENALFDMIQRLNTYPWALRLGITGDAYEYRPTKRCLGRHRYDIQKIPSSFYDLNQALRWWDVAQHHLAHHLLEEEEKHELTKAAWERAFTVLSSWHNAFVLLYRETQQRQREDPQNYLIASVFEALYLECLSSLYLQLNSDAKVLPDARPVYREIIATARRILQDLKGPQANFRWMDNNVMKPLFVVLFKCNDFAIREGVKEVLHAGVARFGPACLAGVVLGMMYMKPEQVPSILRNAERGIGWHLTSVGCNPGVITAG</sequence>
<name>A0A8H4NV59_9HYPO</name>
<dbReference type="PANTHER" id="PTHR36206">
    <property type="entry name" value="ASPERCRYPTIN BIOSYNTHESIS CLUSTER-SPECIFIC TRANSCRIPTION REGULATOR ATNN-RELATED"/>
    <property type="match status" value="1"/>
</dbReference>
<proteinExistence type="predicted"/>
<dbReference type="GO" id="GO:0046872">
    <property type="term" value="F:metal ion binding"/>
    <property type="evidence" value="ECO:0007669"/>
    <property type="project" value="UniProtKB-KW"/>
</dbReference>
<gene>
    <name evidence="8" type="ORF">F53441_9795</name>
</gene>
<keyword evidence="2" id="KW-0862">Zinc</keyword>
<organism evidence="8 9">
    <name type="scientific">Fusarium austroafricanum</name>
    <dbReference type="NCBI Taxonomy" id="2364996"/>
    <lineage>
        <taxon>Eukaryota</taxon>
        <taxon>Fungi</taxon>
        <taxon>Dikarya</taxon>
        <taxon>Ascomycota</taxon>
        <taxon>Pezizomycotina</taxon>
        <taxon>Sordariomycetes</taxon>
        <taxon>Hypocreomycetidae</taxon>
        <taxon>Hypocreales</taxon>
        <taxon>Nectriaceae</taxon>
        <taxon>Fusarium</taxon>
        <taxon>Fusarium concolor species complex</taxon>
    </lineage>
</organism>
<feature type="compositionally biased region" description="Low complexity" evidence="7">
    <location>
        <begin position="24"/>
        <end position="33"/>
    </location>
</feature>
<keyword evidence="9" id="KW-1185">Reference proteome</keyword>
<keyword evidence="3" id="KW-0805">Transcription regulation</keyword>
<evidence type="ECO:0000313" key="9">
    <source>
        <dbReference type="Proteomes" id="UP000605986"/>
    </source>
</evidence>
<accession>A0A8H4NV59</accession>
<protein>
    <submittedName>
        <fullName evidence="8">Uncharacterized protein</fullName>
    </submittedName>
</protein>
<evidence type="ECO:0000256" key="2">
    <source>
        <dbReference type="ARBA" id="ARBA00022833"/>
    </source>
</evidence>
<dbReference type="InterPro" id="IPR052360">
    <property type="entry name" value="Transcr_Regulatory_Proteins"/>
</dbReference>
<evidence type="ECO:0000256" key="4">
    <source>
        <dbReference type="ARBA" id="ARBA00023125"/>
    </source>
</evidence>
<dbReference type="GO" id="GO:0003677">
    <property type="term" value="F:DNA binding"/>
    <property type="evidence" value="ECO:0007669"/>
    <property type="project" value="UniProtKB-KW"/>
</dbReference>
<evidence type="ECO:0000256" key="7">
    <source>
        <dbReference type="SAM" id="MobiDB-lite"/>
    </source>
</evidence>
<feature type="region of interest" description="Disordered" evidence="7">
    <location>
        <begin position="1"/>
        <end position="42"/>
    </location>
</feature>
<reference evidence="8" key="1">
    <citation type="submission" date="2020-01" db="EMBL/GenBank/DDBJ databases">
        <title>Identification and distribution of gene clusters putatively required for synthesis of sphingolipid metabolism inhibitors in phylogenetically diverse species of the filamentous fungus Fusarium.</title>
        <authorList>
            <person name="Kim H.-S."/>
            <person name="Busman M."/>
            <person name="Brown D.W."/>
            <person name="Divon H."/>
            <person name="Uhlig S."/>
            <person name="Proctor R.H."/>
        </authorList>
    </citation>
    <scope>NUCLEOTIDE SEQUENCE</scope>
    <source>
        <strain evidence="8">NRRL 53441</strain>
    </source>
</reference>
<dbReference type="PANTHER" id="PTHR36206:SF12">
    <property type="entry name" value="ASPERCRYPTIN BIOSYNTHESIS CLUSTER-SPECIFIC TRANSCRIPTION REGULATOR ATNN-RELATED"/>
    <property type="match status" value="1"/>
</dbReference>
<evidence type="ECO:0000256" key="6">
    <source>
        <dbReference type="ARBA" id="ARBA00023242"/>
    </source>
</evidence>
<evidence type="ECO:0000313" key="8">
    <source>
        <dbReference type="EMBL" id="KAF4446568.1"/>
    </source>
</evidence>
<evidence type="ECO:0000256" key="3">
    <source>
        <dbReference type="ARBA" id="ARBA00023015"/>
    </source>
</evidence>
<keyword evidence="1" id="KW-0479">Metal-binding</keyword>
<dbReference type="AlphaFoldDB" id="A0A8H4NV59"/>
<keyword evidence="6" id="KW-0539">Nucleus</keyword>
<dbReference type="Proteomes" id="UP000605986">
    <property type="component" value="Unassembled WGS sequence"/>
</dbReference>
<dbReference type="OrthoDB" id="416217at2759"/>
<comment type="caution">
    <text evidence="8">The sequence shown here is derived from an EMBL/GenBank/DDBJ whole genome shotgun (WGS) entry which is preliminary data.</text>
</comment>
<dbReference type="EMBL" id="JAADJG010000449">
    <property type="protein sequence ID" value="KAF4446568.1"/>
    <property type="molecule type" value="Genomic_DNA"/>
</dbReference>